<dbReference type="GO" id="GO:0006508">
    <property type="term" value="P:proteolysis"/>
    <property type="evidence" value="ECO:0007669"/>
    <property type="project" value="InterPro"/>
</dbReference>
<dbReference type="PANTHER" id="PTHR30023:SF0">
    <property type="entry name" value="PENICILLIN-SENSITIVE CARBOXYPEPTIDASE A"/>
    <property type="match status" value="1"/>
</dbReference>
<keyword evidence="4" id="KW-1185">Reference proteome</keyword>
<dbReference type="EMBL" id="QOIL01000012">
    <property type="protein sequence ID" value="RCG28933.1"/>
    <property type="molecule type" value="Genomic_DNA"/>
</dbReference>
<dbReference type="Proteomes" id="UP000253094">
    <property type="component" value="Unassembled WGS sequence"/>
</dbReference>
<keyword evidence="2 3" id="KW-0378">Hydrolase</keyword>
<proteinExistence type="inferred from homology"/>
<dbReference type="OrthoDB" id="56883at2"/>
<dbReference type="AlphaFoldDB" id="A0A367FEX0"/>
<dbReference type="SUPFAM" id="SSF56601">
    <property type="entry name" value="beta-lactamase/transpeptidase-like"/>
    <property type="match status" value="1"/>
</dbReference>
<dbReference type="PRINTS" id="PR00922">
    <property type="entry name" value="DADACBPTASE3"/>
</dbReference>
<keyword evidence="3" id="KW-0121">Carboxypeptidase</keyword>
<gene>
    <name evidence="3" type="primary">dacB</name>
    <name evidence="3" type="ORF">DQ384_21440</name>
</gene>
<organism evidence="3 4">
    <name type="scientific">Sphaerisporangium album</name>
    <dbReference type="NCBI Taxonomy" id="509200"/>
    <lineage>
        <taxon>Bacteria</taxon>
        <taxon>Bacillati</taxon>
        <taxon>Actinomycetota</taxon>
        <taxon>Actinomycetes</taxon>
        <taxon>Streptosporangiales</taxon>
        <taxon>Streptosporangiaceae</taxon>
        <taxon>Sphaerisporangium</taxon>
    </lineage>
</organism>
<dbReference type="Gene3D" id="3.40.710.10">
    <property type="entry name" value="DD-peptidase/beta-lactamase superfamily"/>
    <property type="match status" value="2"/>
</dbReference>
<dbReference type="InterPro" id="IPR000667">
    <property type="entry name" value="Peptidase_S13"/>
</dbReference>
<reference evidence="3 4" key="1">
    <citation type="submission" date="2018-06" db="EMBL/GenBank/DDBJ databases">
        <title>Sphaerisporangium craniellae sp. nov., isolated from a marine sponge in the South China Sea.</title>
        <authorList>
            <person name="Li L."/>
        </authorList>
    </citation>
    <scope>NUCLEOTIDE SEQUENCE [LARGE SCALE GENOMIC DNA]</scope>
    <source>
        <strain evidence="3 4">CCTCC AA 208026</strain>
    </source>
</reference>
<accession>A0A367FEX0</accession>
<dbReference type="NCBIfam" id="TIGR00666">
    <property type="entry name" value="PBP4"/>
    <property type="match status" value="1"/>
</dbReference>
<keyword evidence="3" id="KW-0645">Protease</keyword>
<dbReference type="Pfam" id="PF02113">
    <property type="entry name" value="Peptidase_S13"/>
    <property type="match status" value="2"/>
</dbReference>
<evidence type="ECO:0000313" key="4">
    <source>
        <dbReference type="Proteomes" id="UP000253094"/>
    </source>
</evidence>
<dbReference type="InterPro" id="IPR012338">
    <property type="entry name" value="Beta-lactam/transpept-like"/>
</dbReference>
<dbReference type="EC" id="3.4.16.4" evidence="3"/>
<protein>
    <submittedName>
        <fullName evidence="3">D-alanyl-D-alanine carboxypeptidase/D-alanyl-D-alanine-endopeptidase</fullName>
        <ecNumber evidence="3">3.4.16.4</ecNumber>
    </submittedName>
</protein>
<evidence type="ECO:0000256" key="2">
    <source>
        <dbReference type="ARBA" id="ARBA00022801"/>
    </source>
</evidence>
<evidence type="ECO:0000256" key="1">
    <source>
        <dbReference type="ARBA" id="ARBA00006096"/>
    </source>
</evidence>
<name>A0A367FEX0_9ACTN</name>
<dbReference type="PANTHER" id="PTHR30023">
    <property type="entry name" value="D-ALANYL-D-ALANINE CARBOXYPEPTIDASE"/>
    <property type="match status" value="1"/>
</dbReference>
<sequence length="469" mass="47003">MVRHERAAAVATLALLQAFVCAVGAYVLASGGLSGATASPPVKAATPTRAPVAIVTSGPVLPPAPEGSLPGKGTLAAQLTRAMGDSALGGNVGAVVVDVSGGATLFASRADIGITPASTTKVVTAVAALTELGPDTKIATRVLQGRPGTLTLVGGGDPTLASPRSARGPGYPRFASLATLASRTAQALKAAGVTAVSLTYDDSLFSGPRTAPGWKPGYIPEGSVAPVTALTIDEGRQDPRNENSPRYADPPRTAAEAFAAQLQRYGVRVGKSIKRAKAAAGAKEVARVESPAVYELVEHMLTESDNDLAEALAHLVAIKEGRPGGFAGASQAVRATLKRLGADAGVVVNDGSGLSTRNRITPAALARLVSLAASPANPHLRAAISGLPIAGFTGTLGHRYAKGEAKAGAGVVRAKTGTLNGVNTLTGLARTADGRLVAFAFMADDVRDPDGAVAALDRLAALVSGCGCS</sequence>
<comment type="similarity">
    <text evidence="1">Belongs to the peptidase S13 family.</text>
</comment>
<evidence type="ECO:0000313" key="3">
    <source>
        <dbReference type="EMBL" id="RCG28933.1"/>
    </source>
</evidence>
<dbReference type="GO" id="GO:0000270">
    <property type="term" value="P:peptidoglycan metabolic process"/>
    <property type="evidence" value="ECO:0007669"/>
    <property type="project" value="TreeGrafter"/>
</dbReference>
<comment type="caution">
    <text evidence="3">The sequence shown here is derived from an EMBL/GenBank/DDBJ whole genome shotgun (WGS) entry which is preliminary data.</text>
</comment>
<dbReference type="GO" id="GO:0009002">
    <property type="term" value="F:serine-type D-Ala-D-Ala carboxypeptidase activity"/>
    <property type="evidence" value="ECO:0007669"/>
    <property type="project" value="UniProtKB-EC"/>
</dbReference>
<dbReference type="RefSeq" id="WP_114030653.1">
    <property type="nucleotide sequence ID" value="NZ_QOIL01000012.1"/>
</dbReference>